<dbReference type="RefSeq" id="WP_252166254.1">
    <property type="nucleotide sequence ID" value="NZ_CP084930.1"/>
</dbReference>
<dbReference type="SUPFAM" id="SSF54373">
    <property type="entry name" value="FAD-linked reductases, C-terminal domain"/>
    <property type="match status" value="1"/>
</dbReference>
<evidence type="ECO:0000259" key="8">
    <source>
        <dbReference type="Pfam" id="PF01266"/>
    </source>
</evidence>
<dbReference type="NCBIfam" id="NF001933">
    <property type="entry name" value="PRK00711.1"/>
    <property type="match status" value="1"/>
</dbReference>
<comment type="similarity">
    <text evidence="2 7">Belongs to the DadA oxidoreductase family.</text>
</comment>
<keyword evidence="3 7" id="KW-0285">Flavoprotein</keyword>
<feature type="domain" description="FAD dependent oxidoreductase" evidence="8">
    <location>
        <begin position="2"/>
        <end position="398"/>
    </location>
</feature>
<evidence type="ECO:0000256" key="5">
    <source>
        <dbReference type="ARBA" id="ARBA00023002"/>
    </source>
</evidence>
<dbReference type="EMBL" id="CP084930">
    <property type="protein sequence ID" value="USI72445.1"/>
    <property type="molecule type" value="Genomic_DNA"/>
</dbReference>
<keyword evidence="5 7" id="KW-0560">Oxidoreductase</keyword>
<dbReference type="InterPro" id="IPR023080">
    <property type="entry name" value="DadA"/>
</dbReference>
<dbReference type="SUPFAM" id="SSF51905">
    <property type="entry name" value="FAD/NAD(P)-binding domain"/>
    <property type="match status" value="1"/>
</dbReference>
<evidence type="ECO:0000313" key="9">
    <source>
        <dbReference type="EMBL" id="USI72445.1"/>
    </source>
</evidence>
<comment type="catalytic activity">
    <reaction evidence="6 7">
        <text>a D-alpha-amino acid + A + H2O = a 2-oxocarboxylate + AH2 + NH4(+)</text>
        <dbReference type="Rhea" id="RHEA:18125"/>
        <dbReference type="ChEBI" id="CHEBI:13193"/>
        <dbReference type="ChEBI" id="CHEBI:15377"/>
        <dbReference type="ChEBI" id="CHEBI:17499"/>
        <dbReference type="ChEBI" id="CHEBI:28938"/>
        <dbReference type="ChEBI" id="CHEBI:35179"/>
        <dbReference type="ChEBI" id="CHEBI:59871"/>
    </reaction>
</comment>
<dbReference type="Proteomes" id="UP001056937">
    <property type="component" value="Chromosome 1"/>
</dbReference>
<dbReference type="Gene3D" id="3.30.9.10">
    <property type="entry name" value="D-Amino Acid Oxidase, subunit A, domain 2"/>
    <property type="match status" value="1"/>
</dbReference>
<proteinExistence type="inferred from homology"/>
<evidence type="ECO:0000256" key="2">
    <source>
        <dbReference type="ARBA" id="ARBA00009410"/>
    </source>
</evidence>
<sequence length="421" mass="45121">MKVAIIGSGVIGVTSAWYLAEAGHEVVVIDRQAEPALETSFANAGEISPGYASPWAAPGIPLKALRWMFQDDAPLIVKPRADLAMLRWLAAMLRNCTAERYAVNKRRMVRLAEFSRDRLVELRGATGIAYDERSQGTLQLFREAKQMDGVAKDIEVLKADGVPFELLDHDGCLAAEPGLRASNVAFAGGLRLPHDETGDCFKFTQALAAMAAARGVTFLMGRTVKRLVRSGGRISRIDTDQGDVLADAYLVAAGSYSPALLAPLGLRLPVYPVKGYSITVPITDPARAPVSTLLDESYKVAITRLGDRIRVGGMAEISGFTKDLPEARRRTLEKSVGTLFPGAGDLEQARFWSGLRPMTPDSTPVIGATPLSNLFLNTGHGTLGWTMACGSGHVIADLISGRAPAIEADDLALSRYRSASA</sequence>
<dbReference type="Pfam" id="PF01266">
    <property type="entry name" value="DAO"/>
    <property type="match status" value="1"/>
</dbReference>
<evidence type="ECO:0000256" key="4">
    <source>
        <dbReference type="ARBA" id="ARBA00022827"/>
    </source>
</evidence>
<dbReference type="InterPro" id="IPR006076">
    <property type="entry name" value="FAD-dep_OxRdtase"/>
</dbReference>
<name>A0ABY4X6B9_9SPHN</name>
<evidence type="ECO:0000256" key="7">
    <source>
        <dbReference type="HAMAP-Rule" id="MF_01202"/>
    </source>
</evidence>
<feature type="binding site" evidence="7">
    <location>
        <begin position="3"/>
        <end position="17"/>
    </location>
    <ligand>
        <name>FAD</name>
        <dbReference type="ChEBI" id="CHEBI:57692"/>
    </ligand>
</feature>
<dbReference type="InterPro" id="IPR036188">
    <property type="entry name" value="FAD/NAD-bd_sf"/>
</dbReference>
<dbReference type="PANTHER" id="PTHR13847">
    <property type="entry name" value="SARCOSINE DEHYDROGENASE-RELATED"/>
    <property type="match status" value="1"/>
</dbReference>
<evidence type="ECO:0000256" key="1">
    <source>
        <dbReference type="ARBA" id="ARBA00001974"/>
    </source>
</evidence>
<evidence type="ECO:0000256" key="3">
    <source>
        <dbReference type="ARBA" id="ARBA00022630"/>
    </source>
</evidence>
<gene>
    <name evidence="7" type="primary">dadA</name>
    <name evidence="9" type="ORF">LHA26_14275</name>
</gene>
<comment type="function">
    <text evidence="7">Oxidative deamination of D-amino acids.</text>
</comment>
<dbReference type="EC" id="1.4.99.-" evidence="7"/>
<comment type="cofactor">
    <cofactor evidence="1 7">
        <name>FAD</name>
        <dbReference type="ChEBI" id="CHEBI:57692"/>
    </cofactor>
</comment>
<evidence type="ECO:0000256" key="6">
    <source>
        <dbReference type="ARBA" id="ARBA00047884"/>
    </source>
</evidence>
<protein>
    <recommendedName>
        <fullName evidence="7">D-amino acid dehydrogenase</fullName>
        <ecNumber evidence="7">1.4.99.-</ecNumber>
    </recommendedName>
</protein>
<evidence type="ECO:0000313" key="10">
    <source>
        <dbReference type="Proteomes" id="UP001056937"/>
    </source>
</evidence>
<dbReference type="PANTHER" id="PTHR13847:SF280">
    <property type="entry name" value="D-AMINO ACID DEHYDROGENASE"/>
    <property type="match status" value="1"/>
</dbReference>
<keyword evidence="4 7" id="KW-0274">FAD</keyword>
<reference evidence="9" key="1">
    <citation type="journal article" date="2022" name="Toxins">
        <title>Genomic Analysis of Sphingopyxis sp. USTB-05 for Biodegrading Cyanobacterial Hepatotoxins.</title>
        <authorList>
            <person name="Liu C."/>
            <person name="Xu Q."/>
            <person name="Zhao Z."/>
            <person name="Zhang H."/>
            <person name="Liu X."/>
            <person name="Yin C."/>
            <person name="Liu Y."/>
            <person name="Yan H."/>
        </authorList>
    </citation>
    <scope>NUCLEOTIDE SEQUENCE</scope>
    <source>
        <strain evidence="9">NBD5</strain>
    </source>
</reference>
<accession>A0ABY4X6B9</accession>
<dbReference type="Gene3D" id="3.50.50.60">
    <property type="entry name" value="FAD/NAD(P)-binding domain"/>
    <property type="match status" value="2"/>
</dbReference>
<dbReference type="HAMAP" id="MF_01202">
    <property type="entry name" value="DadA"/>
    <property type="match status" value="1"/>
</dbReference>
<organism evidence="9 10">
    <name type="scientific">Sphingomonas morindae</name>
    <dbReference type="NCBI Taxonomy" id="1541170"/>
    <lineage>
        <taxon>Bacteria</taxon>
        <taxon>Pseudomonadati</taxon>
        <taxon>Pseudomonadota</taxon>
        <taxon>Alphaproteobacteria</taxon>
        <taxon>Sphingomonadales</taxon>
        <taxon>Sphingomonadaceae</taxon>
        <taxon>Sphingomonas</taxon>
    </lineage>
</organism>
<keyword evidence="10" id="KW-1185">Reference proteome</keyword>